<sequence>MTASDTNEQLLRKLILKSLETSVSKHLLYLVEQSEHNSHVAFCILWDKLQTKDSSIRTSTVQLMDCLFRASRSFRKEVCNNFQSFLGLTVGHDASHSLPPPVSSAEQLRERSLEIIEKWKDEFGKECPQIVHSYRYLRDCLGMKLPNARNRASQRQLELQARQRRTQQLLFERFKSIPTELMHVQEEARASIRRLEECLDLLMTREDAPSPGLASTPNVADATPNVADAGPAARDIQPITLGDFSGGSMRTDPADLEWEDVADDDLQEGMEADLKKSLMDKISEIGRSLTSSCIHKLRSWLRLLVQLDLGSVQNLPHSTSALALPDELSDMAMERDNLLRQIVALRNEVQALLARAQLQGAAISPEALAECSSVQNQGNISQHITLTVQLVDGAISEPPNGMFQVFNEEEEESRDAAGGGTEFKDLQEAGLERMLEPGYDEKAAGCSSSRQRGGPLSLHHINQVVQKKDVNSKRYGVHQRAGAANETLRRVQQRTSHNDRVLSSAGDEALARMVHEEEVTKARRPKIPSYISNKKTKLTGKALIMKKLGLA</sequence>
<dbReference type="Proteomes" id="UP000232323">
    <property type="component" value="Unassembled WGS sequence"/>
</dbReference>
<keyword evidence="1" id="KW-0175">Coiled coil</keyword>
<dbReference type="GO" id="GO:0009411">
    <property type="term" value="P:response to UV"/>
    <property type="evidence" value="ECO:0007669"/>
    <property type="project" value="InterPro"/>
</dbReference>
<accession>A0A250XHV4</accession>
<keyword evidence="3" id="KW-1185">Reference proteome</keyword>
<feature type="coiled-coil region" evidence="1">
    <location>
        <begin position="328"/>
        <end position="355"/>
    </location>
</feature>
<protein>
    <recommendedName>
        <fullName evidence="4">VHS domain-containing protein</fullName>
    </recommendedName>
</protein>
<gene>
    <name evidence="2" type="ORF">CEUSTIGMA_g10049.t1</name>
</gene>
<dbReference type="OrthoDB" id="514381at2759"/>
<dbReference type="GO" id="GO:0005694">
    <property type="term" value="C:chromosome"/>
    <property type="evidence" value="ECO:0007669"/>
    <property type="project" value="TreeGrafter"/>
</dbReference>
<evidence type="ECO:0008006" key="4">
    <source>
        <dbReference type="Google" id="ProtNLM"/>
    </source>
</evidence>
<evidence type="ECO:0000256" key="1">
    <source>
        <dbReference type="SAM" id="Coils"/>
    </source>
</evidence>
<dbReference type="AlphaFoldDB" id="A0A250XHV4"/>
<dbReference type="Gene3D" id="1.25.40.90">
    <property type="match status" value="1"/>
</dbReference>
<evidence type="ECO:0000313" key="2">
    <source>
        <dbReference type="EMBL" id="GAX82623.1"/>
    </source>
</evidence>
<dbReference type="InterPro" id="IPR008942">
    <property type="entry name" value="ENTH_VHS"/>
</dbReference>
<dbReference type="PANTHER" id="PTHR28670">
    <property type="entry name" value="UV-STIMULATED SCAFFOLD PROTEIN A"/>
    <property type="match status" value="1"/>
</dbReference>
<name>A0A250XHV4_9CHLO</name>
<dbReference type="InterPro" id="IPR018610">
    <property type="entry name" value="UVSSA"/>
</dbReference>
<reference evidence="2 3" key="1">
    <citation type="submission" date="2017-08" db="EMBL/GenBank/DDBJ databases">
        <title>Acidophilic green algal genome provides insights into adaptation to an acidic environment.</title>
        <authorList>
            <person name="Hirooka S."/>
            <person name="Hirose Y."/>
            <person name="Kanesaki Y."/>
            <person name="Higuchi S."/>
            <person name="Fujiwara T."/>
            <person name="Onuma R."/>
            <person name="Era A."/>
            <person name="Ohbayashi R."/>
            <person name="Uzuka A."/>
            <person name="Nozaki H."/>
            <person name="Yoshikawa H."/>
            <person name="Miyagishima S.Y."/>
        </authorList>
    </citation>
    <scope>NUCLEOTIDE SEQUENCE [LARGE SCALE GENOMIC DNA]</scope>
    <source>
        <strain evidence="2 3">NIES-2499</strain>
    </source>
</reference>
<dbReference type="GO" id="GO:0000993">
    <property type="term" value="F:RNA polymerase II complex binding"/>
    <property type="evidence" value="ECO:0007669"/>
    <property type="project" value="TreeGrafter"/>
</dbReference>
<evidence type="ECO:0000313" key="3">
    <source>
        <dbReference type="Proteomes" id="UP000232323"/>
    </source>
</evidence>
<organism evidence="2 3">
    <name type="scientific">Chlamydomonas eustigma</name>
    <dbReference type="NCBI Taxonomy" id="1157962"/>
    <lineage>
        <taxon>Eukaryota</taxon>
        <taxon>Viridiplantae</taxon>
        <taxon>Chlorophyta</taxon>
        <taxon>core chlorophytes</taxon>
        <taxon>Chlorophyceae</taxon>
        <taxon>CS clade</taxon>
        <taxon>Chlamydomonadales</taxon>
        <taxon>Chlamydomonadaceae</taxon>
        <taxon>Chlamydomonas</taxon>
    </lineage>
</organism>
<dbReference type="PANTHER" id="PTHR28670:SF1">
    <property type="entry name" value="UV-STIMULATED SCAFFOLD PROTEIN A"/>
    <property type="match status" value="1"/>
</dbReference>
<dbReference type="GO" id="GO:0006283">
    <property type="term" value="P:transcription-coupled nucleotide-excision repair"/>
    <property type="evidence" value="ECO:0007669"/>
    <property type="project" value="TreeGrafter"/>
</dbReference>
<dbReference type="Pfam" id="PF20867">
    <property type="entry name" value="UVSSA_N"/>
    <property type="match status" value="1"/>
</dbReference>
<proteinExistence type="predicted"/>
<dbReference type="EMBL" id="BEGY01000083">
    <property type="protein sequence ID" value="GAX82623.1"/>
    <property type="molecule type" value="Genomic_DNA"/>
</dbReference>
<comment type="caution">
    <text evidence="2">The sequence shown here is derived from an EMBL/GenBank/DDBJ whole genome shotgun (WGS) entry which is preliminary data.</text>
</comment>
<dbReference type="InterPro" id="IPR049408">
    <property type="entry name" value="UVSSA_N_a-solenoid_rpt"/>
</dbReference>
<dbReference type="STRING" id="1157962.A0A250XHV4"/>